<accession>A0A8D8EVD3</accession>
<protein>
    <submittedName>
        <fullName evidence="1">(northern house mosquito) hypothetical protein</fullName>
    </submittedName>
</protein>
<name>A0A8D8EVD3_CULPI</name>
<organism evidence="1">
    <name type="scientific">Culex pipiens</name>
    <name type="common">House mosquito</name>
    <dbReference type="NCBI Taxonomy" id="7175"/>
    <lineage>
        <taxon>Eukaryota</taxon>
        <taxon>Metazoa</taxon>
        <taxon>Ecdysozoa</taxon>
        <taxon>Arthropoda</taxon>
        <taxon>Hexapoda</taxon>
        <taxon>Insecta</taxon>
        <taxon>Pterygota</taxon>
        <taxon>Neoptera</taxon>
        <taxon>Endopterygota</taxon>
        <taxon>Diptera</taxon>
        <taxon>Nematocera</taxon>
        <taxon>Culicoidea</taxon>
        <taxon>Culicidae</taxon>
        <taxon>Culicinae</taxon>
        <taxon>Culicini</taxon>
        <taxon>Culex</taxon>
        <taxon>Culex</taxon>
    </lineage>
</organism>
<proteinExistence type="predicted"/>
<reference evidence="1" key="1">
    <citation type="submission" date="2021-05" db="EMBL/GenBank/DDBJ databases">
        <authorList>
            <person name="Alioto T."/>
            <person name="Alioto T."/>
            <person name="Gomez Garrido J."/>
        </authorList>
    </citation>
    <scope>NUCLEOTIDE SEQUENCE</scope>
</reference>
<sequence length="141" mass="16363">MLLGRNILASLQPANLEFFLLGQKSGLWNLSNRLLDIFLSRRASQDLPENNHFRRILVQERHVKVLSHIHSNFPDHDNYFVLRKTSHGHPVWEVFDSLPEYLIARIITLFGTVLTFYKNSQHFFSLTSAKSRPLTGQGHNL</sequence>
<evidence type="ECO:0000313" key="1">
    <source>
        <dbReference type="EMBL" id="CAG6447553.1"/>
    </source>
</evidence>
<dbReference type="AlphaFoldDB" id="A0A8D8EVD3"/>
<dbReference type="EMBL" id="HBUE01009354">
    <property type="protein sequence ID" value="CAG6447553.1"/>
    <property type="molecule type" value="Transcribed_RNA"/>
</dbReference>